<evidence type="ECO:0000313" key="5">
    <source>
        <dbReference type="Proteomes" id="UP001231518"/>
    </source>
</evidence>
<organism evidence="4 5">
    <name type="scientific">Mythimna separata</name>
    <name type="common">Oriental armyworm</name>
    <name type="synonym">Pseudaletia separata</name>
    <dbReference type="NCBI Taxonomy" id="271217"/>
    <lineage>
        <taxon>Eukaryota</taxon>
        <taxon>Metazoa</taxon>
        <taxon>Ecdysozoa</taxon>
        <taxon>Arthropoda</taxon>
        <taxon>Hexapoda</taxon>
        <taxon>Insecta</taxon>
        <taxon>Pterygota</taxon>
        <taxon>Neoptera</taxon>
        <taxon>Endopterygota</taxon>
        <taxon>Lepidoptera</taxon>
        <taxon>Glossata</taxon>
        <taxon>Ditrysia</taxon>
        <taxon>Noctuoidea</taxon>
        <taxon>Noctuidae</taxon>
        <taxon>Noctuinae</taxon>
        <taxon>Hadenini</taxon>
        <taxon>Mythimna</taxon>
    </lineage>
</organism>
<dbReference type="GO" id="GO:0008270">
    <property type="term" value="F:zinc ion binding"/>
    <property type="evidence" value="ECO:0007669"/>
    <property type="project" value="UniProtKB-UniRule"/>
</dbReference>
<keyword evidence="5" id="KW-1185">Reference proteome</keyword>
<feature type="binding site" evidence="1">
    <location>
        <position position="48"/>
    </location>
    <ligand>
        <name>Zn(2+)</name>
        <dbReference type="ChEBI" id="CHEBI:29105"/>
    </ligand>
</feature>
<name>A0AAD7Y951_MYTSE</name>
<keyword evidence="1" id="KW-0863">Zinc-finger</keyword>
<feature type="region of interest" description="Disordered" evidence="2">
    <location>
        <begin position="156"/>
        <end position="292"/>
    </location>
</feature>
<feature type="binding site" evidence="1">
    <location>
        <position position="51"/>
    </location>
    <ligand>
        <name>Zn(2+)</name>
        <dbReference type="ChEBI" id="CHEBI:29105"/>
    </ligand>
</feature>
<reference evidence="4" key="1">
    <citation type="submission" date="2023-03" db="EMBL/GenBank/DDBJ databases">
        <title>Chromosome-level genomes of two armyworms, Mythimna separata and Mythimna loreyi, provide insights into the biosynthesis and reception of sex pheromones.</title>
        <authorList>
            <person name="Zhao H."/>
        </authorList>
    </citation>
    <scope>NUCLEOTIDE SEQUENCE</scope>
    <source>
        <strain evidence="4">BeijingLab</strain>
        <tissue evidence="4">Pupa</tissue>
    </source>
</reference>
<feature type="compositionally biased region" description="Low complexity" evidence="2">
    <location>
        <begin position="259"/>
        <end position="269"/>
    </location>
</feature>
<evidence type="ECO:0000256" key="2">
    <source>
        <dbReference type="SAM" id="MobiDB-lite"/>
    </source>
</evidence>
<accession>A0AAD7Y951</accession>
<evidence type="ECO:0000256" key="1">
    <source>
        <dbReference type="PROSITE-ProRule" id="PRU01263"/>
    </source>
</evidence>
<dbReference type="Proteomes" id="UP001231518">
    <property type="component" value="Chromosome 30"/>
</dbReference>
<dbReference type="EMBL" id="JARGEI010000028">
    <property type="protein sequence ID" value="KAJ8706885.1"/>
    <property type="molecule type" value="Genomic_DNA"/>
</dbReference>
<keyword evidence="1" id="KW-0862">Zinc</keyword>
<feature type="binding site" evidence="1">
    <location>
        <position position="10"/>
    </location>
    <ligand>
        <name>Zn(2+)</name>
        <dbReference type="ChEBI" id="CHEBI:29105"/>
    </ligand>
</feature>
<dbReference type="InterPro" id="IPR012934">
    <property type="entry name" value="Znf_AD"/>
</dbReference>
<evidence type="ECO:0000313" key="4">
    <source>
        <dbReference type="EMBL" id="KAJ8706885.1"/>
    </source>
</evidence>
<feature type="region of interest" description="Disordered" evidence="2">
    <location>
        <begin position="322"/>
        <end position="353"/>
    </location>
</feature>
<keyword evidence="1" id="KW-0479">Metal-binding</keyword>
<dbReference type="GO" id="GO:0005634">
    <property type="term" value="C:nucleus"/>
    <property type="evidence" value="ECO:0007669"/>
    <property type="project" value="InterPro"/>
</dbReference>
<dbReference type="Pfam" id="PF07776">
    <property type="entry name" value="zf-AD"/>
    <property type="match status" value="1"/>
</dbReference>
<evidence type="ECO:0000259" key="3">
    <source>
        <dbReference type="PROSITE" id="PS51915"/>
    </source>
</evidence>
<feature type="domain" description="ZAD" evidence="3">
    <location>
        <begin position="5"/>
        <end position="75"/>
    </location>
</feature>
<dbReference type="SUPFAM" id="SSF57716">
    <property type="entry name" value="Glucocorticoid receptor-like (DNA-binding domain)"/>
    <property type="match status" value="1"/>
</dbReference>
<comment type="caution">
    <text evidence="4">The sequence shown here is derived from an EMBL/GenBank/DDBJ whole genome shotgun (WGS) entry which is preliminary data.</text>
</comment>
<feature type="compositionally biased region" description="Basic residues" evidence="2">
    <location>
        <begin position="336"/>
        <end position="353"/>
    </location>
</feature>
<dbReference type="PROSITE" id="PS51915">
    <property type="entry name" value="ZAD"/>
    <property type="match status" value="1"/>
</dbReference>
<protein>
    <recommendedName>
        <fullName evidence="3">ZAD domain-containing protein</fullName>
    </recommendedName>
</protein>
<dbReference type="SMART" id="SM00868">
    <property type="entry name" value="zf-AD"/>
    <property type="match status" value="1"/>
</dbReference>
<feature type="binding site" evidence="1">
    <location>
        <position position="7"/>
    </location>
    <ligand>
        <name>Zn(2+)</name>
        <dbReference type="ChEBI" id="CHEBI:29105"/>
    </ligand>
</feature>
<proteinExistence type="predicted"/>
<gene>
    <name evidence="4" type="ORF">PYW07_012963</name>
</gene>
<feature type="compositionally biased region" description="Basic and acidic residues" evidence="2">
    <location>
        <begin position="222"/>
        <end position="232"/>
    </location>
</feature>
<dbReference type="AlphaFoldDB" id="A0AAD7Y951"/>
<sequence>MEKLPLCRLCLAENVRMFIVVNKDLHDLYERLTDNPFVTEDSRPMLACFMCYTKLKQCCQLQRKCLEAEELLTQMMNDDELRLKQDHFGCFNELTVASMVHVTIASDDECQTECDAIKEELPDVCERLDDVIEPEEEHQSDELENLYNSHSNAENIPAEQSESDSEEDVHDTLAQQSESDAEEDVPDTPAQQSETDSEENAEDIPAQQSEPDSEEDVPLVEIKTKVRREREVSRKKRGASDTTPEGSPDTDLPQASPQRPVLCSSSSDSCDPRDLDDQSSTPPNRRKKRANIDLATRNEIIELHHEGLNMSEIAREMGLNVKTQTERKSRQQSVRKDHKKCHHQPHQGRKKKKIVVKHQNYFLLLLPISRIVLKMTLLSSQKVGLSRLED</sequence>